<dbReference type="GO" id="GO:0003677">
    <property type="term" value="F:DNA binding"/>
    <property type="evidence" value="ECO:0007669"/>
    <property type="project" value="UniProtKB-KW"/>
</dbReference>
<dbReference type="InterPro" id="IPR001034">
    <property type="entry name" value="DeoR_HTH"/>
</dbReference>
<dbReference type="Gene3D" id="1.10.10.10">
    <property type="entry name" value="Winged helix-like DNA-binding domain superfamily/Winged helix DNA-binding domain"/>
    <property type="match status" value="1"/>
</dbReference>
<dbReference type="SMART" id="SM01134">
    <property type="entry name" value="DeoRC"/>
    <property type="match status" value="1"/>
</dbReference>
<comment type="function">
    <text evidence="6">Repressor of the lactose catabolism operon. Galactose-6-phosphate is the inducer.</text>
</comment>
<evidence type="ECO:0000256" key="5">
    <source>
        <dbReference type="ARBA" id="ARBA00023163"/>
    </source>
</evidence>
<dbReference type="OrthoDB" id="7688673at2"/>
<gene>
    <name evidence="8" type="ORF">FM119_03660</name>
</gene>
<dbReference type="SMART" id="SM00420">
    <property type="entry name" value="HTH_DEOR"/>
    <property type="match status" value="1"/>
</dbReference>
<dbReference type="GO" id="GO:0003700">
    <property type="term" value="F:DNA-binding transcription factor activity"/>
    <property type="evidence" value="ECO:0007669"/>
    <property type="project" value="InterPro"/>
</dbReference>
<evidence type="ECO:0000313" key="9">
    <source>
        <dbReference type="Proteomes" id="UP000196778"/>
    </source>
</evidence>
<dbReference type="RefSeq" id="WP_087136470.1">
    <property type="nucleotide sequence ID" value="NZ_FUKR01000022.1"/>
</dbReference>
<dbReference type="InterPro" id="IPR037171">
    <property type="entry name" value="NagB/RpiA_transferase-like"/>
</dbReference>
<dbReference type="PANTHER" id="PTHR30363:SF4">
    <property type="entry name" value="GLYCEROL-3-PHOSPHATE REGULON REPRESSOR"/>
    <property type="match status" value="1"/>
</dbReference>
<evidence type="ECO:0000256" key="4">
    <source>
        <dbReference type="ARBA" id="ARBA00023125"/>
    </source>
</evidence>
<name>A0A1R4IV87_9MICO</name>
<sequence>MFARERQQRIAELLTERSSVTVTELVDELDVTGETIRRDLAALERGGRLDRVHGGAVLRHSSTAEQPLDQRGGSNQTAKLAIADAAAALIPTDFTGSILIDAGSSTAALARLIGERWGHTGSAPTIITHAAPIAAQLSSLIPVHLIGGRVRGLTGAAVGSDTVAAVRTLRPDLAFVGVNGLSATFGLSTPDPEEAAVKSAIVDAARETVVLADASKFDEESLISFAPLSAVGTVVSDRAPSGALADALAAAGVEGVTA</sequence>
<evidence type="ECO:0000259" key="7">
    <source>
        <dbReference type="PROSITE" id="PS51000"/>
    </source>
</evidence>
<dbReference type="PRINTS" id="PR00037">
    <property type="entry name" value="HTHLACR"/>
</dbReference>
<dbReference type="InterPro" id="IPR036388">
    <property type="entry name" value="WH-like_DNA-bd_sf"/>
</dbReference>
<keyword evidence="9" id="KW-1185">Reference proteome</keyword>
<evidence type="ECO:0000256" key="2">
    <source>
        <dbReference type="ARBA" id="ARBA00022491"/>
    </source>
</evidence>
<dbReference type="SUPFAM" id="SSF46785">
    <property type="entry name" value="Winged helix' DNA-binding domain"/>
    <property type="match status" value="1"/>
</dbReference>
<dbReference type="InterPro" id="IPR050313">
    <property type="entry name" value="Carb_Metab_HTH_regulators"/>
</dbReference>
<evidence type="ECO:0000256" key="6">
    <source>
        <dbReference type="ARBA" id="ARBA00024937"/>
    </source>
</evidence>
<keyword evidence="5" id="KW-0804">Transcription</keyword>
<dbReference type="Pfam" id="PF08220">
    <property type="entry name" value="HTH_DeoR"/>
    <property type="match status" value="1"/>
</dbReference>
<dbReference type="InterPro" id="IPR036390">
    <property type="entry name" value="WH_DNA-bd_sf"/>
</dbReference>
<dbReference type="Gene3D" id="3.40.50.1360">
    <property type="match status" value="1"/>
</dbReference>
<evidence type="ECO:0000256" key="1">
    <source>
        <dbReference type="ARBA" id="ARBA00021390"/>
    </source>
</evidence>
<evidence type="ECO:0000313" key="8">
    <source>
        <dbReference type="EMBL" id="SJN23495.1"/>
    </source>
</evidence>
<dbReference type="EMBL" id="FUKR01000022">
    <property type="protein sequence ID" value="SJN23495.1"/>
    <property type="molecule type" value="Genomic_DNA"/>
</dbReference>
<organism evidence="8 9">
    <name type="scientific">Mycetocola reblochoni REB411</name>
    <dbReference type="NCBI Taxonomy" id="1255698"/>
    <lineage>
        <taxon>Bacteria</taxon>
        <taxon>Bacillati</taxon>
        <taxon>Actinomycetota</taxon>
        <taxon>Actinomycetes</taxon>
        <taxon>Micrococcales</taxon>
        <taxon>Microbacteriaceae</taxon>
        <taxon>Mycetocola</taxon>
    </lineage>
</organism>
<keyword evidence="3" id="KW-0805">Transcription regulation</keyword>
<feature type="domain" description="HTH deoR-type" evidence="7">
    <location>
        <begin position="3"/>
        <end position="58"/>
    </location>
</feature>
<dbReference type="InterPro" id="IPR014036">
    <property type="entry name" value="DeoR-like_C"/>
</dbReference>
<proteinExistence type="predicted"/>
<dbReference type="PROSITE" id="PS51000">
    <property type="entry name" value="HTH_DEOR_2"/>
    <property type="match status" value="1"/>
</dbReference>
<accession>A0A1R4IV87</accession>
<dbReference type="InterPro" id="IPR018356">
    <property type="entry name" value="Tscrpt_reg_HTH_DeoR_CS"/>
</dbReference>
<keyword evidence="4" id="KW-0238">DNA-binding</keyword>
<reference evidence="9" key="1">
    <citation type="submission" date="2017-02" db="EMBL/GenBank/DDBJ databases">
        <authorList>
            <person name="Dridi B."/>
        </authorList>
    </citation>
    <scope>NUCLEOTIDE SEQUENCE [LARGE SCALE GENOMIC DNA]</scope>
    <source>
        <strain evidence="9">EB411</strain>
    </source>
</reference>
<dbReference type="SUPFAM" id="SSF100950">
    <property type="entry name" value="NagB/RpiA/CoA transferase-like"/>
    <property type="match status" value="1"/>
</dbReference>
<dbReference type="Pfam" id="PF00455">
    <property type="entry name" value="DeoRC"/>
    <property type="match status" value="1"/>
</dbReference>
<dbReference type="PANTHER" id="PTHR30363">
    <property type="entry name" value="HTH-TYPE TRANSCRIPTIONAL REGULATOR SRLR-RELATED"/>
    <property type="match status" value="1"/>
</dbReference>
<dbReference type="PROSITE" id="PS00894">
    <property type="entry name" value="HTH_DEOR_1"/>
    <property type="match status" value="1"/>
</dbReference>
<dbReference type="AlphaFoldDB" id="A0A1R4IV87"/>
<evidence type="ECO:0000256" key="3">
    <source>
        <dbReference type="ARBA" id="ARBA00023015"/>
    </source>
</evidence>
<dbReference type="Proteomes" id="UP000196778">
    <property type="component" value="Unassembled WGS sequence"/>
</dbReference>
<keyword evidence="2" id="KW-0678">Repressor</keyword>
<protein>
    <recommendedName>
        <fullName evidence="1">Lactose phosphotransferase system repressor</fullName>
    </recommendedName>
</protein>